<evidence type="ECO:0000313" key="3">
    <source>
        <dbReference type="Proteomes" id="UP001523369"/>
    </source>
</evidence>
<organism evidence="2 3">
    <name type="scientific">Paractinoplanes aksuensis</name>
    <dbReference type="NCBI Taxonomy" id="2939490"/>
    <lineage>
        <taxon>Bacteria</taxon>
        <taxon>Bacillati</taxon>
        <taxon>Actinomycetota</taxon>
        <taxon>Actinomycetes</taxon>
        <taxon>Micromonosporales</taxon>
        <taxon>Micromonosporaceae</taxon>
        <taxon>Paractinoplanes</taxon>
    </lineage>
</organism>
<keyword evidence="3" id="KW-1185">Reference proteome</keyword>
<comment type="caution">
    <text evidence="2">The sequence shown here is derived from an EMBL/GenBank/DDBJ whole genome shotgun (WGS) entry which is preliminary data.</text>
</comment>
<accession>A0ABT1DPR1</accession>
<feature type="compositionally biased region" description="Low complexity" evidence="1">
    <location>
        <begin position="25"/>
        <end position="42"/>
    </location>
</feature>
<dbReference type="RefSeq" id="WP_253238910.1">
    <property type="nucleotide sequence ID" value="NZ_JAMYJR010000021.1"/>
</dbReference>
<feature type="region of interest" description="Disordered" evidence="1">
    <location>
        <begin position="1"/>
        <end position="62"/>
    </location>
</feature>
<reference evidence="2 3" key="1">
    <citation type="submission" date="2022-06" db="EMBL/GenBank/DDBJ databases">
        <title>New Species of the Genus Actinoplanes, ActinopZanes ferrugineus.</title>
        <authorList>
            <person name="Ding P."/>
        </authorList>
    </citation>
    <scope>NUCLEOTIDE SEQUENCE [LARGE SCALE GENOMIC DNA]</scope>
    <source>
        <strain evidence="2 3">TRM88003</strain>
    </source>
</reference>
<dbReference type="Proteomes" id="UP001523369">
    <property type="component" value="Unassembled WGS sequence"/>
</dbReference>
<sequence>MASNQFGPSRAGAERTAADIRAGQRQAMAEDAARQRAAASAGRDGRSIGVTRQRARDDADEM</sequence>
<proteinExistence type="predicted"/>
<gene>
    <name evidence="2" type="ORF">M1L60_19690</name>
</gene>
<evidence type="ECO:0000256" key="1">
    <source>
        <dbReference type="SAM" id="MobiDB-lite"/>
    </source>
</evidence>
<protein>
    <submittedName>
        <fullName evidence="2">Uncharacterized protein</fullName>
    </submittedName>
</protein>
<name>A0ABT1DPR1_9ACTN</name>
<dbReference type="EMBL" id="JAMYJR010000021">
    <property type="protein sequence ID" value="MCO8272822.1"/>
    <property type="molecule type" value="Genomic_DNA"/>
</dbReference>
<evidence type="ECO:0000313" key="2">
    <source>
        <dbReference type="EMBL" id="MCO8272822.1"/>
    </source>
</evidence>